<name>A0A6J4V5T2_9BACT</name>
<dbReference type="EMBL" id="CADCWK010000272">
    <property type="protein sequence ID" value="CAA9569439.1"/>
    <property type="molecule type" value="Genomic_DNA"/>
</dbReference>
<keyword evidence="3" id="KW-0560">Oxidoreductase</keyword>
<dbReference type="Pfam" id="PF00296">
    <property type="entry name" value="Bac_luciferase"/>
    <property type="match status" value="1"/>
</dbReference>
<dbReference type="PANTHER" id="PTHR42847:SF4">
    <property type="entry name" value="ALKANESULFONATE MONOOXYGENASE-RELATED"/>
    <property type="match status" value="1"/>
</dbReference>
<evidence type="ECO:0000256" key="2">
    <source>
        <dbReference type="ARBA" id="ARBA00022643"/>
    </source>
</evidence>
<organism evidence="6">
    <name type="scientific">uncultured Thermomicrobiales bacterium</name>
    <dbReference type="NCBI Taxonomy" id="1645740"/>
    <lineage>
        <taxon>Bacteria</taxon>
        <taxon>Pseudomonadati</taxon>
        <taxon>Thermomicrobiota</taxon>
        <taxon>Thermomicrobia</taxon>
        <taxon>Thermomicrobiales</taxon>
        <taxon>environmental samples</taxon>
    </lineage>
</organism>
<dbReference type="GO" id="GO:0046306">
    <property type="term" value="P:alkanesulfonate catabolic process"/>
    <property type="evidence" value="ECO:0007669"/>
    <property type="project" value="TreeGrafter"/>
</dbReference>
<proteinExistence type="predicted"/>
<evidence type="ECO:0000259" key="5">
    <source>
        <dbReference type="Pfam" id="PF00296"/>
    </source>
</evidence>
<evidence type="ECO:0000256" key="3">
    <source>
        <dbReference type="ARBA" id="ARBA00023002"/>
    </source>
</evidence>
<dbReference type="PANTHER" id="PTHR42847">
    <property type="entry name" value="ALKANESULFONATE MONOOXYGENASE"/>
    <property type="match status" value="1"/>
</dbReference>
<sequence>MMRVGVLMPIDEQKHGRTASYAEIRDLAVAAEASGFDSVWVNDHLLYRQTDDGHTRGIWEAWTVLAGLAEATSRVELGTIVLCLPFRNPAVLAKMADTLDEMSGGRLILGIGAGWHEPEFDAFGLPFDHLASRFEEGAEIITSLLRTGSATVNGTYYQADNAVLKPSGPRTGRPGGIPILISGNRPRMSRAVVKYADQWNAAWLGRPGLLAEKRAELDRALAEAGKDASAVETTVGLNLRFPDLEREVYGDAMGSTDVDPDKVIIGEPADIAAILQEYDDLGVTHIQMMYTPPTPAGLERLAEALMIYRGG</sequence>
<dbReference type="InterPro" id="IPR011251">
    <property type="entry name" value="Luciferase-like_dom"/>
</dbReference>
<accession>A0A6J4V5T2</accession>
<keyword evidence="1" id="KW-0285">Flavoprotein</keyword>
<feature type="domain" description="Luciferase-like" evidence="5">
    <location>
        <begin position="2"/>
        <end position="237"/>
    </location>
</feature>
<dbReference type="AlphaFoldDB" id="A0A6J4V5T2"/>
<dbReference type="InterPro" id="IPR036661">
    <property type="entry name" value="Luciferase-like_sf"/>
</dbReference>
<gene>
    <name evidence="6" type="ORF">AVDCRST_MAG33-2368</name>
</gene>
<dbReference type="GO" id="GO:0008726">
    <property type="term" value="F:alkanesulfonate monooxygenase activity"/>
    <property type="evidence" value="ECO:0007669"/>
    <property type="project" value="TreeGrafter"/>
</dbReference>
<evidence type="ECO:0000256" key="1">
    <source>
        <dbReference type="ARBA" id="ARBA00022630"/>
    </source>
</evidence>
<keyword evidence="4" id="KW-0503">Monooxygenase</keyword>
<keyword evidence="2" id="KW-0288">FMN</keyword>
<evidence type="ECO:0000313" key="6">
    <source>
        <dbReference type="EMBL" id="CAA9569439.1"/>
    </source>
</evidence>
<dbReference type="SUPFAM" id="SSF51679">
    <property type="entry name" value="Bacterial luciferase-like"/>
    <property type="match status" value="1"/>
</dbReference>
<dbReference type="InterPro" id="IPR050172">
    <property type="entry name" value="SsuD_RutA_monooxygenase"/>
</dbReference>
<evidence type="ECO:0000256" key="4">
    <source>
        <dbReference type="ARBA" id="ARBA00023033"/>
    </source>
</evidence>
<reference evidence="6" key="1">
    <citation type="submission" date="2020-02" db="EMBL/GenBank/DDBJ databases">
        <authorList>
            <person name="Meier V. D."/>
        </authorList>
    </citation>
    <scope>NUCLEOTIDE SEQUENCE</scope>
    <source>
        <strain evidence="6">AVDCRST_MAG33</strain>
    </source>
</reference>
<protein>
    <recommendedName>
        <fullName evidence="5">Luciferase-like domain-containing protein</fullName>
    </recommendedName>
</protein>
<dbReference type="Gene3D" id="3.20.20.30">
    <property type="entry name" value="Luciferase-like domain"/>
    <property type="match status" value="1"/>
</dbReference>